<proteinExistence type="predicted"/>
<sequence length="163" mass="17404">MLLDDVAESAIRAEWQALAEAGFSSLARHTAQSNRPHITALVRPELPEIELSGLFGRPALPVTLGSPLLFGGSERRILVRSVVPTADLLRLHGTIHAAVGAEGNALLTEPNSWTPHVTLARRLRLTDLPGALPLLGGPIQGHVTALRLWDSGTRSVTHLGDFA</sequence>
<evidence type="ECO:0000313" key="1">
    <source>
        <dbReference type="EMBL" id="HIX00398.1"/>
    </source>
</evidence>
<dbReference type="Pfam" id="PF13563">
    <property type="entry name" value="2_5_RNA_ligase2"/>
    <property type="match status" value="1"/>
</dbReference>
<dbReference type="SUPFAM" id="SSF55144">
    <property type="entry name" value="LigT-like"/>
    <property type="match status" value="1"/>
</dbReference>
<organism evidence="1 2">
    <name type="scientific">Candidatus Nesterenkonia stercoripullorum</name>
    <dbReference type="NCBI Taxonomy" id="2838701"/>
    <lineage>
        <taxon>Bacteria</taxon>
        <taxon>Bacillati</taxon>
        <taxon>Actinomycetota</taxon>
        <taxon>Actinomycetes</taxon>
        <taxon>Micrococcales</taxon>
        <taxon>Micrococcaceae</taxon>
        <taxon>Nesterenkonia</taxon>
    </lineage>
</organism>
<comment type="caution">
    <text evidence="1">The sequence shown here is derived from an EMBL/GenBank/DDBJ whole genome shotgun (WGS) entry which is preliminary data.</text>
</comment>
<gene>
    <name evidence="1" type="ORF">H9871_09660</name>
</gene>
<keyword evidence="1" id="KW-0436">Ligase</keyword>
<dbReference type="EMBL" id="DXGD01000355">
    <property type="protein sequence ID" value="HIX00398.1"/>
    <property type="molecule type" value="Genomic_DNA"/>
</dbReference>
<dbReference type="AlphaFoldDB" id="A0A9D2A7S7"/>
<protein>
    <submittedName>
        <fullName evidence="1">2'-5' RNA ligase family protein</fullName>
    </submittedName>
</protein>
<name>A0A9D2A7S7_9MICC</name>
<reference evidence="1" key="2">
    <citation type="submission" date="2021-04" db="EMBL/GenBank/DDBJ databases">
        <authorList>
            <person name="Gilroy R."/>
        </authorList>
    </citation>
    <scope>NUCLEOTIDE SEQUENCE</scope>
    <source>
        <strain evidence="1">ChiHejej3B27-3195</strain>
    </source>
</reference>
<dbReference type="GO" id="GO:0016874">
    <property type="term" value="F:ligase activity"/>
    <property type="evidence" value="ECO:0007669"/>
    <property type="project" value="UniProtKB-KW"/>
</dbReference>
<dbReference type="Proteomes" id="UP000824151">
    <property type="component" value="Unassembled WGS sequence"/>
</dbReference>
<accession>A0A9D2A7S7</accession>
<dbReference type="InterPro" id="IPR009097">
    <property type="entry name" value="Cyclic_Pdiesterase"/>
</dbReference>
<reference evidence="1" key="1">
    <citation type="journal article" date="2021" name="PeerJ">
        <title>Extensive microbial diversity within the chicken gut microbiome revealed by metagenomics and culture.</title>
        <authorList>
            <person name="Gilroy R."/>
            <person name="Ravi A."/>
            <person name="Getino M."/>
            <person name="Pursley I."/>
            <person name="Horton D.L."/>
            <person name="Alikhan N.F."/>
            <person name="Baker D."/>
            <person name="Gharbi K."/>
            <person name="Hall N."/>
            <person name="Watson M."/>
            <person name="Adriaenssens E.M."/>
            <person name="Foster-Nyarko E."/>
            <person name="Jarju S."/>
            <person name="Secka A."/>
            <person name="Antonio M."/>
            <person name="Oren A."/>
            <person name="Chaudhuri R.R."/>
            <person name="La Ragione R."/>
            <person name="Hildebrand F."/>
            <person name="Pallen M.J."/>
        </authorList>
    </citation>
    <scope>NUCLEOTIDE SEQUENCE</scope>
    <source>
        <strain evidence="1">ChiHejej3B27-3195</strain>
    </source>
</reference>
<dbReference type="Gene3D" id="3.90.1140.10">
    <property type="entry name" value="Cyclic phosphodiesterase"/>
    <property type="match status" value="1"/>
</dbReference>
<evidence type="ECO:0000313" key="2">
    <source>
        <dbReference type="Proteomes" id="UP000824151"/>
    </source>
</evidence>